<proteinExistence type="predicted"/>
<dbReference type="Gene3D" id="3.40.50.720">
    <property type="entry name" value="NAD(P)-binding Rossmann-like Domain"/>
    <property type="match status" value="1"/>
</dbReference>
<dbReference type="KEGG" id="mym:A176_007480"/>
<dbReference type="GO" id="GO:0005737">
    <property type="term" value="C:cytoplasm"/>
    <property type="evidence" value="ECO:0007669"/>
    <property type="project" value="TreeGrafter"/>
</dbReference>
<dbReference type="InterPro" id="IPR023401">
    <property type="entry name" value="ODC_N"/>
</dbReference>
<dbReference type="STRING" id="1297742.A176_007480"/>
<dbReference type="PATRIC" id="fig|1297742.4.peg.7610"/>
<evidence type="ECO:0000313" key="2">
    <source>
        <dbReference type="Proteomes" id="UP000009026"/>
    </source>
</evidence>
<dbReference type="InterPro" id="IPR036291">
    <property type="entry name" value="NAD(P)-bd_dom_sf"/>
</dbReference>
<organism evidence="1 2">
    <name type="scientific">Pseudomyxococcus hansupus</name>
    <dbReference type="NCBI Taxonomy" id="1297742"/>
    <lineage>
        <taxon>Bacteria</taxon>
        <taxon>Pseudomonadati</taxon>
        <taxon>Myxococcota</taxon>
        <taxon>Myxococcia</taxon>
        <taxon>Myxococcales</taxon>
        <taxon>Cystobacterineae</taxon>
        <taxon>Myxococcaceae</taxon>
        <taxon>Pseudomyxococcus</taxon>
    </lineage>
</organism>
<keyword evidence="2" id="KW-1185">Reference proteome</keyword>
<name>A0A0H4X9B0_9BACT</name>
<dbReference type="Gene3D" id="3.30.1780.10">
    <property type="entry name" value="ornithine cyclodeaminase, domain 1"/>
    <property type="match status" value="1"/>
</dbReference>
<dbReference type="OrthoDB" id="5495968at2"/>
<accession>A0A0H4X9B0</accession>
<dbReference type="eggNOG" id="COG2423">
    <property type="taxonomic scope" value="Bacteria"/>
</dbReference>
<evidence type="ECO:0000313" key="1">
    <source>
        <dbReference type="EMBL" id="AKQ70568.1"/>
    </source>
</evidence>
<dbReference type="PANTHER" id="PTHR13812:SF19">
    <property type="entry name" value="KETIMINE REDUCTASE MU-CRYSTALLIN"/>
    <property type="match status" value="1"/>
</dbReference>
<gene>
    <name evidence="1" type="ORF">A176_007480</name>
</gene>
<dbReference type="PIRSF" id="PIRSF001439">
    <property type="entry name" value="CryM"/>
    <property type="match status" value="1"/>
</dbReference>
<dbReference type="SUPFAM" id="SSF51735">
    <property type="entry name" value="NAD(P)-binding Rossmann-fold domains"/>
    <property type="match status" value="1"/>
</dbReference>
<dbReference type="Proteomes" id="UP000009026">
    <property type="component" value="Chromosome"/>
</dbReference>
<dbReference type="RefSeq" id="WP_002633820.1">
    <property type="nucleotide sequence ID" value="NZ_CP012109.1"/>
</dbReference>
<sequence length="320" mass="33919">MRTLLLTRSDVSRNLQALLLLEDMREAFRTDALARTVAPQRARAPLHAEGTALVLFPGSLPSVPAYSVKVHAKFPGQSPALRGVVHLHDVATGAVLAVMDSGHLTAVRTGVVGALSAEVLARPDASRVALIGAGRQAVMQLKSLRLVRSLDHVRVFDTAPERSLAFATRMYQELNLPVRMAESAQEAVEDADIVVTSTWSRHPFLLAGMLRPGTHVIALGADEPGKAELSAELLRESRFIVDHRGLSLSSGAAGAVGLGEDAIHAELGEVIAGMKPGRTSPEDITVFAAVGLPFQDLAAAWHVYQSAQGDDAVGSVDFDA</sequence>
<dbReference type="Pfam" id="PF02423">
    <property type="entry name" value="OCD_Mu_crystall"/>
    <property type="match status" value="1"/>
</dbReference>
<protein>
    <submittedName>
        <fullName evidence="1">Ornithine cyclodeaminase</fullName>
    </submittedName>
</protein>
<dbReference type="AlphaFoldDB" id="A0A0H4X9B0"/>
<reference evidence="1 2" key="1">
    <citation type="journal article" date="2016" name="PLoS ONE">
        <title>Complete Genome Sequence and Comparative Genomics of a Novel Myxobacterium Myxococcus hansupus.</title>
        <authorList>
            <person name="Sharma G."/>
            <person name="Narwani T."/>
            <person name="Subramanian S."/>
        </authorList>
    </citation>
    <scope>NUCLEOTIDE SEQUENCE [LARGE SCALE GENOMIC DNA]</scope>
    <source>
        <strain evidence="2">mixupus</strain>
    </source>
</reference>
<dbReference type="PANTHER" id="PTHR13812">
    <property type="entry name" value="KETIMINE REDUCTASE MU-CRYSTALLIN"/>
    <property type="match status" value="1"/>
</dbReference>
<dbReference type="EMBL" id="CP012109">
    <property type="protein sequence ID" value="AKQ70568.1"/>
    <property type="molecule type" value="Genomic_DNA"/>
</dbReference>
<dbReference type="InterPro" id="IPR003462">
    <property type="entry name" value="ODC_Mu_crystall"/>
</dbReference>